<dbReference type="EC" id="2.5.1.-" evidence="4"/>
<dbReference type="GO" id="GO:0045547">
    <property type="term" value="F:ditrans,polycis-polyprenyl diphosphate synthase [(2E,6E)-farnesyl diphosphate specific] activity"/>
    <property type="evidence" value="ECO:0007669"/>
    <property type="project" value="TreeGrafter"/>
</dbReference>
<organism evidence="5 6">
    <name type="scientific">Kwoniella pini CBS 10737</name>
    <dbReference type="NCBI Taxonomy" id="1296096"/>
    <lineage>
        <taxon>Eukaryota</taxon>
        <taxon>Fungi</taxon>
        <taxon>Dikarya</taxon>
        <taxon>Basidiomycota</taxon>
        <taxon>Agaricomycotina</taxon>
        <taxon>Tremellomycetes</taxon>
        <taxon>Tremellales</taxon>
        <taxon>Cryptococcaceae</taxon>
        <taxon>Kwoniella</taxon>
    </lineage>
</organism>
<evidence type="ECO:0000256" key="1">
    <source>
        <dbReference type="ARBA" id="ARBA00005432"/>
    </source>
</evidence>
<keyword evidence="4" id="KW-0472">Membrane</keyword>
<reference evidence="5" key="2">
    <citation type="submission" date="2024-02" db="EMBL/GenBank/DDBJ databases">
        <title>Comparative genomics of Cryptococcus and Kwoniella reveals pathogenesis evolution and contrasting modes of karyotype evolution via chromosome fusion or intercentromeric recombination.</title>
        <authorList>
            <person name="Coelho M.A."/>
            <person name="David-Palma M."/>
            <person name="Shea T."/>
            <person name="Bowers K."/>
            <person name="McGinley-Smith S."/>
            <person name="Mohammad A.W."/>
            <person name="Gnirke A."/>
            <person name="Yurkov A.M."/>
            <person name="Nowrousian M."/>
            <person name="Sun S."/>
            <person name="Cuomo C.A."/>
            <person name="Heitman J."/>
        </authorList>
    </citation>
    <scope>NUCLEOTIDE SEQUENCE</scope>
    <source>
        <strain evidence="5">CBS 10737</strain>
    </source>
</reference>
<dbReference type="RefSeq" id="XP_070059084.1">
    <property type="nucleotide sequence ID" value="XM_070202983.1"/>
</dbReference>
<accession>A0AAJ8L6X9</accession>
<keyword evidence="6" id="KW-1185">Reference proteome</keyword>
<dbReference type="GeneID" id="30170568"/>
<dbReference type="CDD" id="cd00475">
    <property type="entry name" value="Cis_IPPS"/>
    <property type="match status" value="1"/>
</dbReference>
<dbReference type="EMBL" id="CP144524">
    <property type="protein sequence ID" value="WWC70710.1"/>
    <property type="molecule type" value="Genomic_DNA"/>
</dbReference>
<dbReference type="Gene3D" id="3.40.1180.10">
    <property type="entry name" value="Decaprenyl diphosphate synthase-like"/>
    <property type="match status" value="1"/>
</dbReference>
<comment type="similarity">
    <text evidence="1 4">Belongs to the UPP synthase family.</text>
</comment>
<sequence>MSITNQSFSPVKIKKSTILNEIVHFSFSIITSFLLYLISLGPIPQHIGFVMDGNRRYAKYLGKQVSEGHGEGFTALKRTLEICLRLRIRVVSVYAFAIDNFNRSEKEVSTLMRLAKDRLTELCQHGELLEEYGVKIKFIGQISLFPLDVQEAIKDMEEMTKNHKNGILNVCSPYSSRDEITSSIRQTIESINNNNNNDYNFDEELIIKKEKIKSNLLFNNLGTSKAISKVDNKLFKRPEENGKLDILVRTSNVKRLSDFMMWQASNDTQLHFVNTFWPEFGLSDMIPILLGWQQKQWMRQLGRS</sequence>
<dbReference type="PANTHER" id="PTHR10291">
    <property type="entry name" value="DEHYDRODOLICHYL DIPHOSPHATE SYNTHASE FAMILY MEMBER"/>
    <property type="match status" value="1"/>
</dbReference>
<evidence type="ECO:0000256" key="3">
    <source>
        <dbReference type="ARBA" id="ARBA00022842"/>
    </source>
</evidence>
<dbReference type="InterPro" id="IPR036424">
    <property type="entry name" value="UPP_synth-like_sf"/>
</dbReference>
<dbReference type="GO" id="GO:0005811">
    <property type="term" value="C:lipid droplet"/>
    <property type="evidence" value="ECO:0007669"/>
    <property type="project" value="TreeGrafter"/>
</dbReference>
<dbReference type="GO" id="GO:0005783">
    <property type="term" value="C:endoplasmic reticulum"/>
    <property type="evidence" value="ECO:0007669"/>
    <property type="project" value="TreeGrafter"/>
</dbReference>
<gene>
    <name evidence="5" type="ORF">I206_104661</name>
</gene>
<feature type="transmembrane region" description="Helical" evidence="4">
    <location>
        <begin position="22"/>
        <end position="41"/>
    </location>
</feature>
<proteinExistence type="inferred from homology"/>
<dbReference type="Proteomes" id="UP000094020">
    <property type="component" value="Chromosome 6"/>
</dbReference>
<dbReference type="GO" id="GO:0016020">
    <property type="term" value="C:membrane"/>
    <property type="evidence" value="ECO:0007669"/>
    <property type="project" value="TreeGrafter"/>
</dbReference>
<evidence type="ECO:0000313" key="5">
    <source>
        <dbReference type="EMBL" id="WWC70710.1"/>
    </source>
</evidence>
<dbReference type="FunFam" id="3.40.1180.10:FF:000005">
    <property type="entry name" value="Alkyl transferase"/>
    <property type="match status" value="1"/>
</dbReference>
<dbReference type="InterPro" id="IPR001441">
    <property type="entry name" value="UPP_synth-like"/>
</dbReference>
<dbReference type="AlphaFoldDB" id="A0AAJ8L6X9"/>
<name>A0AAJ8L6X9_9TREE</name>
<dbReference type="Pfam" id="PF01255">
    <property type="entry name" value="Prenyltransf"/>
    <property type="match status" value="1"/>
</dbReference>
<dbReference type="SUPFAM" id="SSF64005">
    <property type="entry name" value="Undecaprenyl diphosphate synthase"/>
    <property type="match status" value="1"/>
</dbReference>
<keyword evidence="2 4" id="KW-0808">Transferase</keyword>
<evidence type="ECO:0000256" key="4">
    <source>
        <dbReference type="RuleBase" id="RU363018"/>
    </source>
</evidence>
<dbReference type="PROSITE" id="PS01066">
    <property type="entry name" value="UPP_SYNTHASE"/>
    <property type="match status" value="1"/>
</dbReference>
<dbReference type="HAMAP" id="MF_01139">
    <property type="entry name" value="ISPT"/>
    <property type="match status" value="1"/>
</dbReference>
<reference evidence="5" key="1">
    <citation type="submission" date="2013-07" db="EMBL/GenBank/DDBJ databases">
        <authorList>
            <consortium name="The Broad Institute Genome Sequencing Platform"/>
            <person name="Cuomo C."/>
            <person name="Litvintseva A."/>
            <person name="Chen Y."/>
            <person name="Heitman J."/>
            <person name="Sun S."/>
            <person name="Springer D."/>
            <person name="Dromer F."/>
            <person name="Young S.K."/>
            <person name="Zeng Q."/>
            <person name="Gargeya S."/>
            <person name="Fitzgerald M."/>
            <person name="Abouelleil A."/>
            <person name="Alvarado L."/>
            <person name="Berlin A.M."/>
            <person name="Chapman S.B."/>
            <person name="Dewar J."/>
            <person name="Goldberg J."/>
            <person name="Griggs A."/>
            <person name="Gujja S."/>
            <person name="Hansen M."/>
            <person name="Howarth C."/>
            <person name="Imamovic A."/>
            <person name="Larimer J."/>
            <person name="McCowan C."/>
            <person name="Murphy C."/>
            <person name="Pearson M."/>
            <person name="Priest M."/>
            <person name="Roberts A."/>
            <person name="Saif S."/>
            <person name="Shea T."/>
            <person name="Sykes S."/>
            <person name="Wortman J."/>
            <person name="Nusbaum C."/>
            <person name="Birren B."/>
        </authorList>
    </citation>
    <scope>NUCLEOTIDE SEQUENCE</scope>
    <source>
        <strain evidence="5">CBS 10737</strain>
    </source>
</reference>
<dbReference type="PANTHER" id="PTHR10291:SF43">
    <property type="entry name" value="DEHYDRODOLICHYL DIPHOSPHATE SYNTHASE COMPLEX SUBUNIT DHDDS"/>
    <property type="match status" value="1"/>
</dbReference>
<keyword evidence="4" id="KW-1133">Transmembrane helix</keyword>
<dbReference type="GO" id="GO:0016094">
    <property type="term" value="P:polyprenol biosynthetic process"/>
    <property type="evidence" value="ECO:0007669"/>
    <property type="project" value="TreeGrafter"/>
</dbReference>
<dbReference type="GO" id="GO:1904423">
    <property type="term" value="C:dehydrodolichyl diphosphate synthase complex"/>
    <property type="evidence" value="ECO:0007669"/>
    <property type="project" value="TreeGrafter"/>
</dbReference>
<evidence type="ECO:0000313" key="6">
    <source>
        <dbReference type="Proteomes" id="UP000094020"/>
    </source>
</evidence>
<dbReference type="InterPro" id="IPR018520">
    <property type="entry name" value="UPP_synth-like_CS"/>
</dbReference>
<keyword evidence="3" id="KW-0460">Magnesium</keyword>
<evidence type="ECO:0000256" key="2">
    <source>
        <dbReference type="ARBA" id="ARBA00022679"/>
    </source>
</evidence>
<keyword evidence="4" id="KW-0812">Transmembrane</keyword>
<dbReference type="KEGG" id="kpin:30170568"/>
<protein>
    <recommendedName>
        <fullName evidence="4">Alkyl transferase</fullName>
        <ecNumber evidence="4">2.5.1.-</ecNumber>
    </recommendedName>
</protein>
<dbReference type="NCBIfam" id="TIGR00055">
    <property type="entry name" value="uppS"/>
    <property type="match status" value="1"/>
</dbReference>